<reference evidence="2" key="1">
    <citation type="journal article" date="2024" name="Proc. Natl. Acad. Sci. U.S.A.">
        <title>Extraordinary preservation of gene collinearity over three hundred million years revealed in homosporous lycophytes.</title>
        <authorList>
            <person name="Li C."/>
            <person name="Wickell D."/>
            <person name="Kuo L.Y."/>
            <person name="Chen X."/>
            <person name="Nie B."/>
            <person name="Liao X."/>
            <person name="Peng D."/>
            <person name="Ji J."/>
            <person name="Jenkins J."/>
            <person name="Williams M."/>
            <person name="Shu S."/>
            <person name="Plott C."/>
            <person name="Barry K."/>
            <person name="Rajasekar S."/>
            <person name="Grimwood J."/>
            <person name="Han X."/>
            <person name="Sun S."/>
            <person name="Hou Z."/>
            <person name="He W."/>
            <person name="Dai G."/>
            <person name="Sun C."/>
            <person name="Schmutz J."/>
            <person name="Leebens-Mack J.H."/>
            <person name="Li F.W."/>
            <person name="Wang L."/>
        </authorList>
    </citation>
    <scope>NUCLEOTIDE SEQUENCE [LARGE SCALE GENOMIC DNA]</scope>
    <source>
        <strain evidence="2">cv. PW_Plant_1</strain>
    </source>
</reference>
<accession>A0ACC2E1M2</accession>
<sequence length="329" mass="36375">MVRELITPEENKGTVCVTGATGFLASWLVMRLLRKGYRVRATVRDPGNKSKVAHLRALPGASERLELVGADLLTHGSFDAVVNGCQGVFHTASPVTIVKKDPQMEMIEPAVNGTLNVLSSCAKAPSVKRVVLTSSTAAIRFRDGFPANSQLDETSWSSIEFCTKHKIWYHLAKTLAEKAAWEFARKNKLDLVVVLPSFVVGPVLPPELSSTAADVLGLLKGTREKFEMHSRMGYVHVDDVASAHILVFEQPSAEGRYICSATELDVTELGEYLANYYPELPVPTMFPNRIPVPYYTLNTEKLERLGLEFKSLKEMFEDCIASFRSKGLL</sequence>
<organism evidence="1 2">
    <name type="scientific">Diphasiastrum complanatum</name>
    <name type="common">Issler's clubmoss</name>
    <name type="synonym">Lycopodium complanatum</name>
    <dbReference type="NCBI Taxonomy" id="34168"/>
    <lineage>
        <taxon>Eukaryota</taxon>
        <taxon>Viridiplantae</taxon>
        <taxon>Streptophyta</taxon>
        <taxon>Embryophyta</taxon>
        <taxon>Tracheophyta</taxon>
        <taxon>Lycopodiopsida</taxon>
        <taxon>Lycopodiales</taxon>
        <taxon>Lycopodiaceae</taxon>
        <taxon>Lycopodioideae</taxon>
        <taxon>Diphasiastrum</taxon>
    </lineage>
</organism>
<evidence type="ECO:0000313" key="2">
    <source>
        <dbReference type="Proteomes" id="UP001162992"/>
    </source>
</evidence>
<evidence type="ECO:0000313" key="1">
    <source>
        <dbReference type="EMBL" id="KAJ7560504.1"/>
    </source>
</evidence>
<name>A0ACC2E1M2_DIPCM</name>
<comment type="caution">
    <text evidence="1">The sequence shown here is derived from an EMBL/GenBank/DDBJ whole genome shotgun (WGS) entry which is preliminary data.</text>
</comment>
<dbReference type="EMBL" id="CM055095">
    <property type="protein sequence ID" value="KAJ7560504.1"/>
    <property type="molecule type" value="Genomic_DNA"/>
</dbReference>
<protein>
    <submittedName>
        <fullName evidence="1">Uncharacterized protein</fullName>
    </submittedName>
</protein>
<dbReference type="Proteomes" id="UP001162992">
    <property type="component" value="Chromosome 4"/>
</dbReference>
<keyword evidence="2" id="KW-1185">Reference proteome</keyword>
<proteinExistence type="predicted"/>
<gene>
    <name evidence="1" type="ORF">O6H91_04G132800</name>
</gene>